<protein>
    <submittedName>
        <fullName evidence="2">Zinc protease</fullName>
    </submittedName>
</protein>
<feature type="compositionally biased region" description="Low complexity" evidence="1">
    <location>
        <begin position="116"/>
        <end position="129"/>
    </location>
</feature>
<feature type="compositionally biased region" description="Basic residues" evidence="1">
    <location>
        <begin position="254"/>
        <end position="266"/>
    </location>
</feature>
<feature type="region of interest" description="Disordered" evidence="1">
    <location>
        <begin position="407"/>
        <end position="457"/>
    </location>
</feature>
<sequence>ESSLEEARRDRRRAGAVARRGRGAGGRPQARVREVHPAQRPRGDPARGPLGAGGRGEHLVQGGVGGRAARADRLRAPLRAHHVHGLGARAGGRVRPVARGGGRAEQRLDEPGPHQLLRVRPVQRAAARALARRRPPGVPAAHDGQAQARPPARRREERAPAELRQPAVRPRLRDDPRRALPERAPVLVVDDRLDGRPLGGEPRRREAVLPHLLRAEQRHAHDRRRLRPRLDEGVGGALLRRDPARAADPGAPRRAPRGARARHLPRARGQGAAAAPLHHVALGEGVPPRRRHARRARLRAGRRQELAAVQAARLRRAERAGRERRADEQPPRRDVHRDDHPQARADAGGDGARAERGGRPARRAGDHAARARAREEQLPRVVHRPARERELEGRPAQLLQLLRGDARLRAAGRGALRPRDRRRRAAGGARVPGRAQGRTHRGAGGAEGDDGLGGERL</sequence>
<keyword evidence="2" id="KW-0378">Hydrolase</keyword>
<proteinExistence type="predicted"/>
<organism evidence="2">
    <name type="scientific">uncultured Gemmatimonadaceae bacterium</name>
    <dbReference type="NCBI Taxonomy" id="246130"/>
    <lineage>
        <taxon>Bacteria</taxon>
        <taxon>Pseudomonadati</taxon>
        <taxon>Gemmatimonadota</taxon>
        <taxon>Gemmatimonadia</taxon>
        <taxon>Gemmatimonadales</taxon>
        <taxon>Gemmatimonadaceae</taxon>
        <taxon>environmental samples</taxon>
    </lineage>
</organism>
<reference evidence="2" key="1">
    <citation type="submission" date="2020-02" db="EMBL/GenBank/DDBJ databases">
        <authorList>
            <person name="Meier V. D."/>
        </authorList>
    </citation>
    <scope>NUCLEOTIDE SEQUENCE</scope>
    <source>
        <strain evidence="2">AVDCRST_MAG11</strain>
    </source>
</reference>
<feature type="compositionally biased region" description="Low complexity" evidence="1">
    <location>
        <begin position="139"/>
        <end position="150"/>
    </location>
</feature>
<feature type="compositionally biased region" description="Basic and acidic residues" evidence="1">
    <location>
        <begin position="102"/>
        <end position="112"/>
    </location>
</feature>
<feature type="region of interest" description="Disordered" evidence="1">
    <location>
        <begin position="1"/>
        <end position="68"/>
    </location>
</feature>
<feature type="non-terminal residue" evidence="2">
    <location>
        <position position="457"/>
    </location>
</feature>
<feature type="compositionally biased region" description="Low complexity" evidence="1">
    <location>
        <begin position="267"/>
        <end position="277"/>
    </location>
</feature>
<dbReference type="AlphaFoldDB" id="A0A6J4KBR7"/>
<feature type="region of interest" description="Disordered" evidence="1">
    <location>
        <begin position="218"/>
        <end position="393"/>
    </location>
</feature>
<keyword evidence="2" id="KW-0645">Protease</keyword>
<feature type="non-terminal residue" evidence="2">
    <location>
        <position position="1"/>
    </location>
</feature>
<feature type="compositionally biased region" description="Low complexity" evidence="1">
    <location>
        <begin position="85"/>
        <end position="98"/>
    </location>
</feature>
<feature type="compositionally biased region" description="Low complexity" evidence="1">
    <location>
        <begin position="426"/>
        <end position="436"/>
    </location>
</feature>
<gene>
    <name evidence="2" type="ORF">AVDCRST_MAG11-827</name>
</gene>
<name>A0A6J4KBR7_9BACT</name>
<evidence type="ECO:0000256" key="1">
    <source>
        <dbReference type="SAM" id="MobiDB-lite"/>
    </source>
</evidence>
<feature type="compositionally biased region" description="Basic residues" evidence="1">
    <location>
        <begin position="10"/>
        <end position="22"/>
    </location>
</feature>
<feature type="compositionally biased region" description="Acidic residues" evidence="1">
    <location>
        <begin position="447"/>
        <end position="457"/>
    </location>
</feature>
<dbReference type="EMBL" id="CADCTU010000174">
    <property type="protein sequence ID" value="CAA9301005.1"/>
    <property type="molecule type" value="Genomic_DNA"/>
</dbReference>
<dbReference type="GO" id="GO:0006508">
    <property type="term" value="P:proteolysis"/>
    <property type="evidence" value="ECO:0007669"/>
    <property type="project" value="UniProtKB-KW"/>
</dbReference>
<evidence type="ECO:0000313" key="2">
    <source>
        <dbReference type="EMBL" id="CAA9301005.1"/>
    </source>
</evidence>
<accession>A0A6J4KBR7</accession>
<dbReference type="GO" id="GO:0008233">
    <property type="term" value="F:peptidase activity"/>
    <property type="evidence" value="ECO:0007669"/>
    <property type="project" value="UniProtKB-KW"/>
</dbReference>
<feature type="compositionally biased region" description="Basic and acidic residues" evidence="1">
    <location>
        <begin position="352"/>
        <end position="378"/>
    </location>
</feature>
<feature type="compositionally biased region" description="Basic and acidic residues" evidence="1">
    <location>
        <begin position="315"/>
        <end position="343"/>
    </location>
</feature>
<feature type="compositionally biased region" description="Basic residues" evidence="1">
    <location>
        <begin position="288"/>
        <end position="301"/>
    </location>
</feature>
<feature type="region of interest" description="Disordered" evidence="1">
    <location>
        <begin position="80"/>
        <end position="179"/>
    </location>
</feature>
<feature type="compositionally biased region" description="Basic and acidic residues" evidence="1">
    <location>
        <begin position="31"/>
        <end position="45"/>
    </location>
</feature>